<accession>A0A1B6CQE1</accession>
<dbReference type="InterPro" id="IPR012337">
    <property type="entry name" value="RNaseH-like_sf"/>
</dbReference>
<dbReference type="Gene3D" id="3.30.420.10">
    <property type="entry name" value="Ribonuclease H-like superfamily/Ribonuclease H"/>
    <property type="match status" value="1"/>
</dbReference>
<proteinExistence type="predicted"/>
<organism evidence="1">
    <name type="scientific">Clastoptera arizonana</name>
    <name type="common">Arizona spittle bug</name>
    <dbReference type="NCBI Taxonomy" id="38151"/>
    <lineage>
        <taxon>Eukaryota</taxon>
        <taxon>Metazoa</taxon>
        <taxon>Ecdysozoa</taxon>
        <taxon>Arthropoda</taxon>
        <taxon>Hexapoda</taxon>
        <taxon>Insecta</taxon>
        <taxon>Pterygota</taxon>
        <taxon>Neoptera</taxon>
        <taxon>Paraneoptera</taxon>
        <taxon>Hemiptera</taxon>
        <taxon>Auchenorrhyncha</taxon>
        <taxon>Cercopoidea</taxon>
        <taxon>Clastopteridae</taxon>
        <taxon>Clastoptera</taxon>
    </lineage>
</organism>
<dbReference type="AlphaFoldDB" id="A0A1B6CQE1"/>
<feature type="non-terminal residue" evidence="1">
    <location>
        <position position="1"/>
    </location>
</feature>
<dbReference type="PANTHER" id="PTHR47331">
    <property type="entry name" value="PHD-TYPE DOMAIN-CONTAINING PROTEIN"/>
    <property type="match status" value="1"/>
</dbReference>
<sequence length="143" mass="15853">TFISQKMGNLTKARETPNKVFHNCGTDFLGSFMVKPNSLRNTSPVRMYICVFVCFAVKAVHLEVVSSLSSSAFIAALVRFVSQRGLCANIYSDCGTNYLGAASELKKIAAELFKQEDTRKAIDKFTSEHQVKFHFLPPASHPT</sequence>
<name>A0A1B6CQE1_9HEMI</name>
<feature type="non-terminal residue" evidence="1">
    <location>
        <position position="143"/>
    </location>
</feature>
<evidence type="ECO:0008006" key="2">
    <source>
        <dbReference type="Google" id="ProtNLM"/>
    </source>
</evidence>
<protein>
    <recommendedName>
        <fullName evidence="2">Integrase catalytic domain-containing protein</fullName>
    </recommendedName>
</protein>
<dbReference type="EMBL" id="GEDC01021753">
    <property type="protein sequence ID" value="JAS15545.1"/>
    <property type="molecule type" value="Transcribed_RNA"/>
</dbReference>
<reference evidence="1" key="1">
    <citation type="submission" date="2015-12" db="EMBL/GenBank/DDBJ databases">
        <title>De novo transcriptome assembly of four potential Pierce s Disease insect vectors from Arizona vineyards.</title>
        <authorList>
            <person name="Tassone E.E."/>
        </authorList>
    </citation>
    <scope>NUCLEOTIDE SEQUENCE</scope>
</reference>
<dbReference type="GO" id="GO:0003676">
    <property type="term" value="F:nucleic acid binding"/>
    <property type="evidence" value="ECO:0007669"/>
    <property type="project" value="InterPro"/>
</dbReference>
<dbReference type="InterPro" id="IPR036397">
    <property type="entry name" value="RNaseH_sf"/>
</dbReference>
<dbReference type="PANTHER" id="PTHR47331:SF1">
    <property type="entry name" value="GAG-LIKE PROTEIN"/>
    <property type="match status" value="1"/>
</dbReference>
<evidence type="ECO:0000313" key="1">
    <source>
        <dbReference type="EMBL" id="JAS15545.1"/>
    </source>
</evidence>
<gene>
    <name evidence="1" type="ORF">g.4636</name>
</gene>
<dbReference type="SUPFAM" id="SSF53098">
    <property type="entry name" value="Ribonuclease H-like"/>
    <property type="match status" value="1"/>
</dbReference>